<dbReference type="Proteomes" id="UP000195062">
    <property type="component" value="Unassembled WGS sequence"/>
</dbReference>
<feature type="compositionally biased region" description="Basic residues" evidence="1">
    <location>
        <begin position="305"/>
        <end position="329"/>
    </location>
</feature>
<evidence type="ECO:0000313" key="2">
    <source>
        <dbReference type="EMBL" id="OUE05130.1"/>
    </source>
</evidence>
<gene>
    <name evidence="2" type="ORF">CMMCAS07_09275</name>
</gene>
<feature type="compositionally biased region" description="Low complexity" evidence="1">
    <location>
        <begin position="7"/>
        <end position="18"/>
    </location>
</feature>
<evidence type="ECO:0000256" key="1">
    <source>
        <dbReference type="SAM" id="MobiDB-lite"/>
    </source>
</evidence>
<proteinExistence type="predicted"/>
<evidence type="ECO:0000313" key="3">
    <source>
        <dbReference type="Proteomes" id="UP000195062"/>
    </source>
</evidence>
<organism evidence="2 3">
    <name type="scientific">Clavibacter michiganensis subsp. michiganensis</name>
    <dbReference type="NCBI Taxonomy" id="33013"/>
    <lineage>
        <taxon>Bacteria</taxon>
        <taxon>Bacillati</taxon>
        <taxon>Actinomycetota</taxon>
        <taxon>Actinomycetes</taxon>
        <taxon>Micrococcales</taxon>
        <taxon>Microbacteriaceae</taxon>
        <taxon>Clavibacter</taxon>
    </lineage>
</organism>
<feature type="compositionally biased region" description="Basic residues" evidence="1">
    <location>
        <begin position="267"/>
        <end position="283"/>
    </location>
</feature>
<feature type="compositionally biased region" description="Basic residues" evidence="1">
    <location>
        <begin position="236"/>
        <end position="251"/>
    </location>
</feature>
<name>A0A251XP07_CLAMM</name>
<dbReference type="AlphaFoldDB" id="A0A251XP07"/>
<accession>A0A251XP07</accession>
<feature type="region of interest" description="Disordered" evidence="1">
    <location>
        <begin position="1"/>
        <end position="47"/>
    </location>
</feature>
<dbReference type="EMBL" id="MDHH01000001">
    <property type="protein sequence ID" value="OUE05130.1"/>
    <property type="molecule type" value="Genomic_DNA"/>
</dbReference>
<feature type="region of interest" description="Disordered" evidence="1">
    <location>
        <begin position="165"/>
        <end position="329"/>
    </location>
</feature>
<protein>
    <submittedName>
        <fullName evidence="2">Uncharacterized protein</fullName>
    </submittedName>
</protein>
<feature type="region of interest" description="Disordered" evidence="1">
    <location>
        <begin position="95"/>
        <end position="127"/>
    </location>
</feature>
<keyword evidence="3" id="KW-1185">Reference proteome</keyword>
<sequence length="329" mass="34381">MPTSAMRRCTASTRPAARSTRRIPRSASTRCGHASGSERGPPSIGMCAKTCPSSPAVTRAREARAWSGVPRESVMTRSTGRSGTVVAATSRAAGACPTVPAGSTSASPRRTSSVAMPPLSPAPTCVRPASMSACRKSWTTVRPGRSGGAGWSPCCRAMSSTARRATAATSSSPRAMSATRAAIASPAGRSPSAATAADRVSGPSAAAGAMRSSTRSGIRPGTRPRSRRGATGDRRPARRAARSRAPARRGRASTPPTAAGSAARACRGSRPRRPSRRGRRPRRSAASGCRTPRRRARGSTGCRGRAARRARGRRPRRRPGRARGWRRRR</sequence>
<feature type="compositionally biased region" description="Polar residues" evidence="1">
    <location>
        <begin position="101"/>
        <end position="114"/>
    </location>
</feature>
<feature type="compositionally biased region" description="Low complexity" evidence="1">
    <location>
        <begin position="165"/>
        <end position="182"/>
    </location>
</feature>
<comment type="caution">
    <text evidence="2">The sequence shown here is derived from an EMBL/GenBank/DDBJ whole genome shotgun (WGS) entry which is preliminary data.</text>
</comment>
<reference evidence="2 3" key="1">
    <citation type="submission" date="2016-08" db="EMBL/GenBank/DDBJ databases">
        <title>Genome sequence of Clavibacter michiganensis subsp. michiganensis strain CASJ007.</title>
        <authorList>
            <person name="Thapa S.P."/>
            <person name="Coaker G."/>
        </authorList>
    </citation>
    <scope>NUCLEOTIDE SEQUENCE [LARGE SCALE GENOMIC DNA]</scope>
    <source>
        <strain evidence="2">CASJ007</strain>
    </source>
</reference>
<feature type="compositionally biased region" description="Low complexity" evidence="1">
    <location>
        <begin position="252"/>
        <end position="266"/>
    </location>
</feature>